<sequence>MNFTQNKKHFKLMFCVFIIILFLIIITATTLGSANIPIKESLYIILNKVPIINKFISIIGIPENHKLIILKIRLPRIILAALVGMGLSTVGLSFQAIFKNPMADPYVLGISSGAAVGAAIGFVLGFESTFLGASAITITAFLGSILTTVLVYNIARVKNKIPTNTLLLAGISVNFLLSSLLSIIMVFNRQEVERIVFWTMGSVSSASYTQILVLVPFLFIGILITLSFSKDLNIILTGDETAKSLGIEVETIKKILLISSSMIVAACVSVSGIIGFVGLIIPHIVRMLLGPDHRSLLPFSVVAGAAFMIISDTLARTLASPAEIPVGAITALFGAPYFIYLLIKNKKKVL</sequence>
<feature type="transmembrane region" description="Helical" evidence="8">
    <location>
        <begin position="166"/>
        <end position="187"/>
    </location>
</feature>
<evidence type="ECO:0000256" key="7">
    <source>
        <dbReference type="ARBA" id="ARBA00023136"/>
    </source>
</evidence>
<feature type="transmembrane region" description="Helical" evidence="8">
    <location>
        <begin position="255"/>
        <end position="284"/>
    </location>
</feature>
<feature type="transmembrane region" description="Helical" evidence="8">
    <location>
        <begin position="133"/>
        <end position="154"/>
    </location>
</feature>
<evidence type="ECO:0000256" key="3">
    <source>
        <dbReference type="ARBA" id="ARBA00022448"/>
    </source>
</evidence>
<feature type="transmembrane region" description="Helical" evidence="8">
    <location>
        <begin position="106"/>
        <end position="126"/>
    </location>
</feature>
<dbReference type="GO" id="GO:0033214">
    <property type="term" value="P:siderophore-iron import into cell"/>
    <property type="evidence" value="ECO:0007669"/>
    <property type="project" value="TreeGrafter"/>
</dbReference>
<dbReference type="AlphaFoldDB" id="A0A934I027"/>
<keyword evidence="7 8" id="KW-0472">Membrane</keyword>
<dbReference type="Proteomes" id="UP000622687">
    <property type="component" value="Unassembled WGS sequence"/>
</dbReference>
<comment type="similarity">
    <text evidence="2">Belongs to the binding-protein-dependent transport system permease family. FecCD subfamily.</text>
</comment>
<reference evidence="9" key="1">
    <citation type="submission" date="2020-12" db="EMBL/GenBank/DDBJ databases">
        <title>Clostridium thailandense sp. nov., a novel acetogenic bacterium isolated from peat land soil in Thailand.</title>
        <authorList>
            <person name="Chaikitkaew S."/>
            <person name="Birkeland N.K."/>
        </authorList>
    </citation>
    <scope>NUCLEOTIDE SEQUENCE</scope>
    <source>
        <strain evidence="9">DSM 17425</strain>
    </source>
</reference>
<dbReference type="CDD" id="cd06550">
    <property type="entry name" value="TM_ABC_iron-siderophores_like"/>
    <property type="match status" value="1"/>
</dbReference>
<dbReference type="Gene3D" id="1.10.3470.10">
    <property type="entry name" value="ABC transporter involved in vitamin B12 uptake, BtuC"/>
    <property type="match status" value="1"/>
</dbReference>
<dbReference type="GO" id="GO:0005886">
    <property type="term" value="C:plasma membrane"/>
    <property type="evidence" value="ECO:0007669"/>
    <property type="project" value="UniProtKB-SubCell"/>
</dbReference>
<name>A0A934I027_9CLOT</name>
<keyword evidence="6 8" id="KW-1133">Transmembrane helix</keyword>
<evidence type="ECO:0000256" key="4">
    <source>
        <dbReference type="ARBA" id="ARBA00022475"/>
    </source>
</evidence>
<organism evidence="9 10">
    <name type="scientific">Clostridium aciditolerans</name>
    <dbReference type="NCBI Taxonomy" id="339861"/>
    <lineage>
        <taxon>Bacteria</taxon>
        <taxon>Bacillati</taxon>
        <taxon>Bacillota</taxon>
        <taxon>Clostridia</taxon>
        <taxon>Eubacteriales</taxon>
        <taxon>Clostridiaceae</taxon>
        <taxon>Clostridium</taxon>
    </lineage>
</organism>
<dbReference type="PANTHER" id="PTHR30472">
    <property type="entry name" value="FERRIC ENTEROBACTIN TRANSPORT SYSTEM PERMEASE PROTEIN"/>
    <property type="match status" value="1"/>
</dbReference>
<protein>
    <submittedName>
        <fullName evidence="9">Iron chelate uptake ABC transporter family permease subunit</fullName>
    </submittedName>
</protein>
<evidence type="ECO:0000313" key="9">
    <source>
        <dbReference type="EMBL" id="MBI6873893.1"/>
    </source>
</evidence>
<keyword evidence="5 8" id="KW-0812">Transmembrane</keyword>
<dbReference type="RefSeq" id="WP_211143310.1">
    <property type="nucleotide sequence ID" value="NZ_JAEEGB010000015.1"/>
</dbReference>
<comment type="subcellular location">
    <subcellularLocation>
        <location evidence="1">Cell membrane</location>
        <topology evidence="1">Multi-pass membrane protein</topology>
    </subcellularLocation>
</comment>
<feature type="transmembrane region" description="Helical" evidence="8">
    <location>
        <begin position="208"/>
        <end position="228"/>
    </location>
</feature>
<keyword evidence="4" id="KW-1003">Cell membrane</keyword>
<dbReference type="FunFam" id="1.10.3470.10:FF:000001">
    <property type="entry name" value="Vitamin B12 ABC transporter permease BtuC"/>
    <property type="match status" value="1"/>
</dbReference>
<feature type="transmembrane region" description="Helical" evidence="8">
    <location>
        <begin position="74"/>
        <end position="94"/>
    </location>
</feature>
<dbReference type="GO" id="GO:0022857">
    <property type="term" value="F:transmembrane transporter activity"/>
    <property type="evidence" value="ECO:0007669"/>
    <property type="project" value="InterPro"/>
</dbReference>
<gene>
    <name evidence="9" type="ORF">I6U51_14495</name>
</gene>
<evidence type="ECO:0000256" key="8">
    <source>
        <dbReference type="SAM" id="Phobius"/>
    </source>
</evidence>
<proteinExistence type="inferred from homology"/>
<dbReference type="InterPro" id="IPR000522">
    <property type="entry name" value="ABC_transptr_permease_BtuC"/>
</dbReference>
<dbReference type="EMBL" id="JAEEGB010000015">
    <property type="protein sequence ID" value="MBI6873893.1"/>
    <property type="molecule type" value="Genomic_DNA"/>
</dbReference>
<feature type="transmembrane region" description="Helical" evidence="8">
    <location>
        <begin position="324"/>
        <end position="343"/>
    </location>
</feature>
<keyword evidence="3" id="KW-0813">Transport</keyword>
<dbReference type="SUPFAM" id="SSF81345">
    <property type="entry name" value="ABC transporter involved in vitamin B12 uptake, BtuC"/>
    <property type="match status" value="1"/>
</dbReference>
<evidence type="ECO:0000256" key="2">
    <source>
        <dbReference type="ARBA" id="ARBA00007935"/>
    </source>
</evidence>
<evidence type="ECO:0000256" key="6">
    <source>
        <dbReference type="ARBA" id="ARBA00022989"/>
    </source>
</evidence>
<dbReference type="PANTHER" id="PTHR30472:SF25">
    <property type="entry name" value="ABC TRANSPORTER PERMEASE PROTEIN MJ0876-RELATED"/>
    <property type="match status" value="1"/>
</dbReference>
<dbReference type="Pfam" id="PF01032">
    <property type="entry name" value="FecCD"/>
    <property type="match status" value="1"/>
</dbReference>
<keyword evidence="10" id="KW-1185">Reference proteome</keyword>
<evidence type="ECO:0000256" key="5">
    <source>
        <dbReference type="ARBA" id="ARBA00022692"/>
    </source>
</evidence>
<evidence type="ECO:0000313" key="10">
    <source>
        <dbReference type="Proteomes" id="UP000622687"/>
    </source>
</evidence>
<comment type="caution">
    <text evidence="9">The sequence shown here is derived from an EMBL/GenBank/DDBJ whole genome shotgun (WGS) entry which is preliminary data.</text>
</comment>
<accession>A0A934I027</accession>
<evidence type="ECO:0000256" key="1">
    <source>
        <dbReference type="ARBA" id="ARBA00004651"/>
    </source>
</evidence>
<feature type="transmembrane region" description="Helical" evidence="8">
    <location>
        <begin position="12"/>
        <end position="36"/>
    </location>
</feature>
<dbReference type="InterPro" id="IPR037294">
    <property type="entry name" value="ABC_BtuC-like"/>
</dbReference>